<evidence type="ECO:0000256" key="7">
    <source>
        <dbReference type="HAMAP-Rule" id="MF_00332"/>
    </source>
</evidence>
<keyword evidence="6 7" id="KW-0143">Chaperone</keyword>
<evidence type="ECO:0000256" key="2">
    <source>
        <dbReference type="ARBA" id="ARBA00022553"/>
    </source>
</evidence>
<evidence type="ECO:0000256" key="9">
    <source>
        <dbReference type="SAM" id="Coils"/>
    </source>
</evidence>
<keyword evidence="12" id="KW-1185">Reference proteome</keyword>
<dbReference type="FunFam" id="2.60.34.10:FF:000014">
    <property type="entry name" value="Chaperone protein DnaK HSP70"/>
    <property type="match status" value="1"/>
</dbReference>
<feature type="coiled-coil region" evidence="9">
    <location>
        <begin position="484"/>
        <end position="515"/>
    </location>
</feature>
<dbReference type="EMBL" id="LS483254">
    <property type="protein sequence ID" value="SQD92089.1"/>
    <property type="molecule type" value="Genomic_DNA"/>
</dbReference>
<protein>
    <recommendedName>
        <fullName evidence="7">Chaperone protein DnaK</fullName>
    </recommendedName>
    <alternativeName>
        <fullName evidence="7">HSP70</fullName>
    </alternativeName>
    <alternativeName>
        <fullName evidence="7">Heat shock 70 kDa protein</fullName>
    </alternativeName>
    <alternativeName>
        <fullName evidence="7">Heat shock protein 70</fullName>
    </alternativeName>
</protein>
<gene>
    <name evidence="7 11" type="primary">dnaK</name>
    <name evidence="11" type="ORF">BARAN1_0064</name>
</gene>
<dbReference type="SUPFAM" id="SSF100920">
    <property type="entry name" value="Heat shock protein 70kD (HSP70), peptide-binding domain"/>
    <property type="match status" value="1"/>
</dbReference>
<dbReference type="Gene3D" id="3.30.420.40">
    <property type="match status" value="2"/>
</dbReference>
<keyword evidence="5 7" id="KW-0346">Stress response</keyword>
<dbReference type="Pfam" id="PF00012">
    <property type="entry name" value="HSP70"/>
    <property type="match status" value="1"/>
</dbReference>
<dbReference type="AlphaFoldDB" id="A0A2X3KYQ6"/>
<evidence type="ECO:0000256" key="6">
    <source>
        <dbReference type="ARBA" id="ARBA00023186"/>
    </source>
</evidence>
<evidence type="ECO:0000313" key="12">
    <source>
        <dbReference type="Proteomes" id="UP000249818"/>
    </source>
</evidence>
<sequence>MTEKEKIIGIDLGTTFSCGALVRGGRPEVLLNAEGERITPSAVAFTDGGEVLVGQLARRQAVLNPTRTVLSVKRKMGTDWRFRVKVNGREEEYTPEQISAFILQKIKRDAEELLGTKITKAVITVPAYFNNLQRQATKDAGKIAGLEVLRIINEPTAAALAYGLDKNKDQKILVYDLGGGTFDVSILDIGEGVFEVVASDGDTQLGGDDFDRRIADWLVEEFKAETGIDVRGDPQAMQRLRDAAEAAKKDLSSRMEARISLPYLSADAKGPKHLERTLTRAKFEAMISDYLERTMRIVDSALSAAKLSAKDIDQVVLVGGSTRIPKVQELVAEVFGKAKVNKDINPDEVVALGAAIQAAVLAGDMQSLVLLDVTPLTLSIETLGGVATPLIERNTTIPVEKTKTFTTADDFQTQVEIHVVQGERKMAADNKSLGRFQLTDLPPAPRGVPQIDVTFQIDADGILNVTAKDKATGKSASIEIKETSRLTEAEIERMRKDAEEHAEEDRRRVEEVETRNQADTLLHTVEKTLGELGDKVPAAKRGEVEAAIRSLREKLDGRADTGAIRAGMEELRRLAGEVAAAAYQGAGQATQTDNGGPTPGRGDYIPYDKEDKE</sequence>
<dbReference type="InterPro" id="IPR029047">
    <property type="entry name" value="HSP70_peptide-bd_sf"/>
</dbReference>
<dbReference type="RefSeq" id="WP_122030361.1">
    <property type="nucleotide sequence ID" value="NZ_LS483254.1"/>
</dbReference>
<dbReference type="Gene3D" id="1.20.1270.10">
    <property type="match status" value="1"/>
</dbReference>
<dbReference type="PRINTS" id="PR00301">
    <property type="entry name" value="HEATSHOCK70"/>
</dbReference>
<evidence type="ECO:0000256" key="5">
    <source>
        <dbReference type="ARBA" id="ARBA00023016"/>
    </source>
</evidence>
<dbReference type="InterPro" id="IPR029048">
    <property type="entry name" value="HSP70_C_sf"/>
</dbReference>
<feature type="modified residue" description="Phosphothreonine; by autocatalysis" evidence="7">
    <location>
        <position position="181"/>
    </location>
</feature>
<dbReference type="CDD" id="cd10234">
    <property type="entry name" value="ASKHA_NBD_HSP70_DnaK-like"/>
    <property type="match status" value="1"/>
</dbReference>
<dbReference type="InterPro" id="IPR013126">
    <property type="entry name" value="Hsp_70_fam"/>
</dbReference>
<dbReference type="HAMAP" id="MF_00332">
    <property type="entry name" value="DnaK"/>
    <property type="match status" value="1"/>
</dbReference>
<comment type="induction">
    <text evidence="7">By stress conditions e.g. heat shock.</text>
</comment>
<dbReference type="KEGG" id="bana:BARAN1_0064"/>
<dbReference type="NCBIfam" id="NF001413">
    <property type="entry name" value="PRK00290.1"/>
    <property type="match status" value="1"/>
</dbReference>
<name>A0A2X3KYQ6_9BACT</name>
<dbReference type="Gene3D" id="2.60.34.10">
    <property type="entry name" value="Substrate Binding Domain Of DNAk, Chain A, domain 1"/>
    <property type="match status" value="1"/>
</dbReference>
<dbReference type="OrthoDB" id="9766019at2"/>
<comment type="function">
    <text evidence="7">Acts as a chaperone.</text>
</comment>
<dbReference type="InterPro" id="IPR012725">
    <property type="entry name" value="Chaperone_DnaK"/>
</dbReference>
<dbReference type="PROSITE" id="PS00297">
    <property type="entry name" value="HSP70_1"/>
    <property type="match status" value="1"/>
</dbReference>
<proteinExistence type="evidence at transcript level"/>
<dbReference type="PROSITE" id="PS01036">
    <property type="entry name" value="HSP70_3"/>
    <property type="match status" value="1"/>
</dbReference>
<dbReference type="PROSITE" id="PS00329">
    <property type="entry name" value="HSP70_2"/>
    <property type="match status" value="1"/>
</dbReference>
<keyword evidence="4 7" id="KW-0067">ATP-binding</keyword>
<dbReference type="NCBIfam" id="TIGR02350">
    <property type="entry name" value="prok_dnaK"/>
    <property type="match status" value="1"/>
</dbReference>
<dbReference type="Gene3D" id="3.90.640.10">
    <property type="entry name" value="Actin, Chain A, domain 4"/>
    <property type="match status" value="1"/>
</dbReference>
<dbReference type="GO" id="GO:0051082">
    <property type="term" value="F:unfolded protein binding"/>
    <property type="evidence" value="ECO:0007669"/>
    <property type="project" value="InterPro"/>
</dbReference>
<dbReference type="GO" id="GO:0140662">
    <property type="term" value="F:ATP-dependent protein folding chaperone"/>
    <property type="evidence" value="ECO:0007669"/>
    <property type="project" value="InterPro"/>
</dbReference>
<dbReference type="InterPro" id="IPR043129">
    <property type="entry name" value="ATPase_NBD"/>
</dbReference>
<keyword evidence="3 7" id="KW-0547">Nucleotide-binding</keyword>
<dbReference type="FunFam" id="1.20.1270.10:FF:000001">
    <property type="entry name" value="Molecular chaperone DnaK"/>
    <property type="match status" value="1"/>
</dbReference>
<dbReference type="InterPro" id="IPR018181">
    <property type="entry name" value="Heat_shock_70_CS"/>
</dbReference>
<dbReference type="PANTHER" id="PTHR19375">
    <property type="entry name" value="HEAT SHOCK PROTEIN 70KDA"/>
    <property type="match status" value="1"/>
</dbReference>
<dbReference type="FunFam" id="3.30.420.40:FF:000071">
    <property type="entry name" value="Molecular chaperone DnaK"/>
    <property type="match status" value="1"/>
</dbReference>
<evidence type="ECO:0000313" key="11">
    <source>
        <dbReference type="EMBL" id="SQD92089.1"/>
    </source>
</evidence>
<evidence type="ECO:0000256" key="10">
    <source>
        <dbReference type="SAM" id="MobiDB-lite"/>
    </source>
</evidence>
<comment type="similarity">
    <text evidence="1 7 8">Belongs to the heat shock protein 70 family.</text>
</comment>
<evidence type="ECO:0000256" key="1">
    <source>
        <dbReference type="ARBA" id="ARBA00007381"/>
    </source>
</evidence>
<dbReference type="SUPFAM" id="SSF53067">
    <property type="entry name" value="Actin-like ATPase domain"/>
    <property type="match status" value="2"/>
</dbReference>
<keyword evidence="2 7" id="KW-0597">Phosphoprotein</keyword>
<evidence type="ECO:0000256" key="8">
    <source>
        <dbReference type="RuleBase" id="RU003322"/>
    </source>
</evidence>
<evidence type="ECO:0000256" key="4">
    <source>
        <dbReference type="ARBA" id="ARBA00022840"/>
    </source>
</evidence>
<organism evidence="11 12">
    <name type="scientific">Candidatus Bipolaricaulis anaerobius</name>
    <dbReference type="NCBI Taxonomy" id="2026885"/>
    <lineage>
        <taxon>Bacteria</taxon>
        <taxon>Candidatus Bipolaricaulota</taxon>
        <taxon>Candidatus Bipolaricaulia</taxon>
        <taxon>Candidatus Bipolaricaulales</taxon>
        <taxon>Candidatus Bipolaricaulaceae</taxon>
        <taxon>Candidatus Bipolaricaulis</taxon>
    </lineage>
</organism>
<feature type="region of interest" description="Disordered" evidence="10">
    <location>
        <begin position="585"/>
        <end position="613"/>
    </location>
</feature>
<accession>A0A2X3KYQ6</accession>
<reference evidence="12" key="1">
    <citation type="submission" date="2018-05" db="EMBL/GenBank/DDBJ databases">
        <authorList>
            <person name="Hao L."/>
        </authorList>
    </citation>
    <scope>NUCLEOTIDE SEQUENCE [LARGE SCALE GENOMIC DNA]</scope>
</reference>
<dbReference type="Proteomes" id="UP000249818">
    <property type="component" value="Chromosome BARAN1"/>
</dbReference>
<keyword evidence="9" id="KW-0175">Coiled coil</keyword>
<evidence type="ECO:0000256" key="3">
    <source>
        <dbReference type="ARBA" id="ARBA00022741"/>
    </source>
</evidence>
<dbReference type="GO" id="GO:0005524">
    <property type="term" value="F:ATP binding"/>
    <property type="evidence" value="ECO:0007669"/>
    <property type="project" value="UniProtKB-UniRule"/>
</dbReference>
<dbReference type="FunFam" id="3.90.640.10:FF:000003">
    <property type="entry name" value="Molecular chaperone DnaK"/>
    <property type="match status" value="1"/>
</dbReference>